<dbReference type="SUPFAM" id="SSF55120">
    <property type="entry name" value="Pseudouridine synthase"/>
    <property type="match status" value="1"/>
</dbReference>
<dbReference type="Gene3D" id="3.30.70.580">
    <property type="entry name" value="Pseudouridine synthase I, catalytic domain, N-terminal subdomain"/>
    <property type="match status" value="1"/>
</dbReference>
<dbReference type="InterPro" id="IPR006145">
    <property type="entry name" value="PsdUridine_synth_RsuA/RluA"/>
</dbReference>
<dbReference type="RefSeq" id="WP_057825648.1">
    <property type="nucleotide sequence ID" value="NZ_AZEA01000014.1"/>
</dbReference>
<evidence type="ECO:0000256" key="1">
    <source>
        <dbReference type="ARBA" id="ARBA00008348"/>
    </source>
</evidence>
<dbReference type="CDD" id="cd02870">
    <property type="entry name" value="PseudoU_synth_RsuA_like"/>
    <property type="match status" value="1"/>
</dbReference>
<dbReference type="GO" id="GO:0003723">
    <property type="term" value="F:RNA binding"/>
    <property type="evidence" value="ECO:0007669"/>
    <property type="project" value="UniProtKB-KW"/>
</dbReference>
<gene>
    <name evidence="7" type="ORF">FD17_GL000710</name>
</gene>
<dbReference type="FunFam" id="3.30.70.580:FF:000005">
    <property type="entry name" value="Pseudouridine synthase"/>
    <property type="match status" value="1"/>
</dbReference>
<dbReference type="Pfam" id="PF01479">
    <property type="entry name" value="S4"/>
    <property type="match status" value="1"/>
</dbReference>
<dbReference type="PROSITE" id="PS50889">
    <property type="entry name" value="S4"/>
    <property type="match status" value="1"/>
</dbReference>
<dbReference type="SUPFAM" id="SSF55174">
    <property type="entry name" value="Alpha-L RNA-binding motif"/>
    <property type="match status" value="1"/>
</dbReference>
<comment type="caution">
    <text evidence="7">The sequence shown here is derived from an EMBL/GenBank/DDBJ whole genome shotgun (WGS) entry which is preliminary data.</text>
</comment>
<dbReference type="InterPro" id="IPR042092">
    <property type="entry name" value="PsdUridine_s_RsuA/RluB/E/F_cat"/>
</dbReference>
<dbReference type="SMART" id="SM00363">
    <property type="entry name" value="S4"/>
    <property type="match status" value="1"/>
</dbReference>
<dbReference type="InterPro" id="IPR020103">
    <property type="entry name" value="PsdUridine_synth_cat_dom_sf"/>
</dbReference>
<name>A0A0R1L675_9LACO</name>
<proteinExistence type="inferred from homology"/>
<dbReference type="InterPro" id="IPR018496">
    <property type="entry name" value="PsdUridine_synth_RsuA/RluB_CS"/>
</dbReference>
<keyword evidence="2 4" id="KW-0694">RNA-binding</keyword>
<dbReference type="PATRIC" id="fig|1423808.3.peg.714"/>
<keyword evidence="8" id="KW-1185">Reference proteome</keyword>
<dbReference type="PANTHER" id="PTHR47683:SF2">
    <property type="entry name" value="RNA-BINDING S4 DOMAIN-CONTAINING PROTEIN"/>
    <property type="match status" value="1"/>
</dbReference>
<dbReference type="InterPro" id="IPR000748">
    <property type="entry name" value="PsdUridine_synth_RsuA/RluB/E/F"/>
</dbReference>
<comment type="similarity">
    <text evidence="1 5">Belongs to the pseudouridine synthase RsuA family.</text>
</comment>
<dbReference type="GO" id="GO:0120159">
    <property type="term" value="F:rRNA pseudouridine synthase activity"/>
    <property type="evidence" value="ECO:0007669"/>
    <property type="project" value="UniProtKB-ARBA"/>
</dbReference>
<dbReference type="Gene3D" id="3.10.290.10">
    <property type="entry name" value="RNA-binding S4 domain"/>
    <property type="match status" value="1"/>
</dbReference>
<evidence type="ECO:0000313" key="8">
    <source>
        <dbReference type="Proteomes" id="UP000051581"/>
    </source>
</evidence>
<dbReference type="EMBL" id="AZEA01000014">
    <property type="protein sequence ID" value="KRK87882.1"/>
    <property type="molecule type" value="Genomic_DNA"/>
</dbReference>
<sequence>MNEERLQKVIAHAGVASRRKAEDLIATGHVKVNGEVVKELGTKVTPNDEVKVDEVPISKEAPVYYLLYKPRGVITAVTDDKHRKTVVDILEEVPERIYPVGRLDYDTSGLLLLTNDGDLDNKLTHPKYEVEKTYVAKVKGIVTNDDLKHLRTGVVIEHRKTAKAKTKLIRTNKDSSIVQLTIHEGRNHQVKNMFEKIGHPVEKLSRETYGFLTLKGLQPGDYRPLKPHEVEELKELTGKTNR</sequence>
<dbReference type="GO" id="GO:0000455">
    <property type="term" value="P:enzyme-directed rRNA pseudouridine synthesis"/>
    <property type="evidence" value="ECO:0007669"/>
    <property type="project" value="UniProtKB-ARBA"/>
</dbReference>
<dbReference type="FunFam" id="3.30.70.1560:FF:000001">
    <property type="entry name" value="Pseudouridine synthase"/>
    <property type="match status" value="1"/>
</dbReference>
<dbReference type="InterPro" id="IPR002942">
    <property type="entry name" value="S4_RNA-bd"/>
</dbReference>
<protein>
    <recommendedName>
        <fullName evidence="5">Pseudouridine synthase</fullName>
        <ecNumber evidence="5">5.4.99.-</ecNumber>
    </recommendedName>
</protein>
<dbReference type="GO" id="GO:0005829">
    <property type="term" value="C:cytosol"/>
    <property type="evidence" value="ECO:0007669"/>
    <property type="project" value="UniProtKB-ARBA"/>
</dbReference>
<dbReference type="PROSITE" id="PS01149">
    <property type="entry name" value="PSI_RSU"/>
    <property type="match status" value="1"/>
</dbReference>
<dbReference type="InterPro" id="IPR036986">
    <property type="entry name" value="S4_RNA-bd_sf"/>
</dbReference>
<dbReference type="PANTHER" id="PTHR47683">
    <property type="entry name" value="PSEUDOURIDINE SYNTHASE FAMILY PROTEIN-RELATED"/>
    <property type="match status" value="1"/>
</dbReference>
<dbReference type="Proteomes" id="UP000051581">
    <property type="component" value="Unassembled WGS sequence"/>
</dbReference>
<evidence type="ECO:0000256" key="5">
    <source>
        <dbReference type="RuleBase" id="RU003887"/>
    </source>
</evidence>
<evidence type="ECO:0000256" key="3">
    <source>
        <dbReference type="ARBA" id="ARBA00023235"/>
    </source>
</evidence>
<evidence type="ECO:0000256" key="4">
    <source>
        <dbReference type="PROSITE-ProRule" id="PRU00182"/>
    </source>
</evidence>
<dbReference type="EC" id="5.4.99.-" evidence="5"/>
<dbReference type="CDD" id="cd00165">
    <property type="entry name" value="S4"/>
    <property type="match status" value="1"/>
</dbReference>
<dbReference type="NCBIfam" id="TIGR00093">
    <property type="entry name" value="pseudouridine synthase"/>
    <property type="match status" value="1"/>
</dbReference>
<feature type="domain" description="RNA-binding S4" evidence="6">
    <location>
        <begin position="4"/>
        <end position="67"/>
    </location>
</feature>
<organism evidence="7 8">
    <name type="scientific">Lentilactobacillus sunkii DSM 19904</name>
    <dbReference type="NCBI Taxonomy" id="1423808"/>
    <lineage>
        <taxon>Bacteria</taxon>
        <taxon>Bacillati</taxon>
        <taxon>Bacillota</taxon>
        <taxon>Bacilli</taxon>
        <taxon>Lactobacillales</taxon>
        <taxon>Lactobacillaceae</taxon>
        <taxon>Lentilactobacillus</taxon>
    </lineage>
</organism>
<accession>A0A0R1L675</accession>
<evidence type="ECO:0000259" key="6">
    <source>
        <dbReference type="SMART" id="SM00363"/>
    </source>
</evidence>
<keyword evidence="3 5" id="KW-0413">Isomerase</keyword>
<dbReference type="OrthoDB" id="9807213at2"/>
<dbReference type="Pfam" id="PF00849">
    <property type="entry name" value="PseudoU_synth_2"/>
    <property type="match status" value="1"/>
</dbReference>
<dbReference type="AlphaFoldDB" id="A0A0R1L675"/>
<dbReference type="InterPro" id="IPR050343">
    <property type="entry name" value="RsuA_PseudoU_synthase"/>
</dbReference>
<dbReference type="Gene3D" id="3.30.70.1560">
    <property type="entry name" value="Alpha-L RNA-binding motif"/>
    <property type="match status" value="1"/>
</dbReference>
<evidence type="ECO:0000313" key="7">
    <source>
        <dbReference type="EMBL" id="KRK87882.1"/>
    </source>
</evidence>
<dbReference type="InterPro" id="IPR020094">
    <property type="entry name" value="TruA/RsuA/RluB/E/F_N"/>
</dbReference>
<evidence type="ECO:0000256" key="2">
    <source>
        <dbReference type="ARBA" id="ARBA00022884"/>
    </source>
</evidence>
<reference evidence="7 8" key="1">
    <citation type="journal article" date="2015" name="Genome Announc.">
        <title>Expanding the biotechnology potential of lactobacilli through comparative genomics of 213 strains and associated genera.</title>
        <authorList>
            <person name="Sun Z."/>
            <person name="Harris H.M."/>
            <person name="McCann A."/>
            <person name="Guo C."/>
            <person name="Argimon S."/>
            <person name="Zhang W."/>
            <person name="Yang X."/>
            <person name="Jeffery I.B."/>
            <person name="Cooney J.C."/>
            <person name="Kagawa T.F."/>
            <person name="Liu W."/>
            <person name="Song Y."/>
            <person name="Salvetti E."/>
            <person name="Wrobel A."/>
            <person name="Rasinkangas P."/>
            <person name="Parkhill J."/>
            <person name="Rea M.C."/>
            <person name="O'Sullivan O."/>
            <person name="Ritari J."/>
            <person name="Douillard F.P."/>
            <person name="Paul Ross R."/>
            <person name="Yang R."/>
            <person name="Briner A.E."/>
            <person name="Felis G.E."/>
            <person name="de Vos W.M."/>
            <person name="Barrangou R."/>
            <person name="Klaenhammer T.R."/>
            <person name="Caufield P.W."/>
            <person name="Cui Y."/>
            <person name="Zhang H."/>
            <person name="O'Toole P.W."/>
        </authorList>
    </citation>
    <scope>NUCLEOTIDE SEQUENCE [LARGE SCALE GENOMIC DNA]</scope>
    <source>
        <strain evidence="7 8">DSM 19904</strain>
    </source>
</reference>
<dbReference type="FunFam" id="3.10.290.10:FF:000003">
    <property type="entry name" value="Pseudouridine synthase"/>
    <property type="match status" value="1"/>
</dbReference>